<proteinExistence type="predicted"/>
<evidence type="ECO:0000256" key="1">
    <source>
        <dbReference type="SAM" id="Phobius"/>
    </source>
</evidence>
<accession>A0A256LBY5</accession>
<keyword evidence="1" id="KW-0472">Membrane</keyword>
<dbReference type="AlphaFoldDB" id="A0A256LBY5"/>
<reference evidence="2" key="2">
    <citation type="submission" date="2017-05" db="EMBL/GenBank/DDBJ databases">
        <authorList>
            <person name="Lin X.B."/>
            <person name="Stothard P."/>
            <person name="Tasseva G."/>
            <person name="Walter J."/>
        </authorList>
    </citation>
    <scope>NUCLEOTIDE SEQUENCE</scope>
    <source>
        <strain evidence="2">609u</strain>
    </source>
</reference>
<organism evidence="3 4">
    <name type="scientific">Lactobacillus taiwanensis</name>
    <dbReference type="NCBI Taxonomy" id="508451"/>
    <lineage>
        <taxon>Bacteria</taxon>
        <taxon>Bacillati</taxon>
        <taxon>Bacillota</taxon>
        <taxon>Bacilli</taxon>
        <taxon>Lactobacillales</taxon>
        <taxon>Lactobacillaceae</taxon>
        <taxon>Lactobacillus</taxon>
    </lineage>
</organism>
<dbReference type="Proteomes" id="UP000216316">
    <property type="component" value="Unassembled WGS sequence"/>
</dbReference>
<comment type="caution">
    <text evidence="3">The sequence shown here is derived from an EMBL/GenBank/DDBJ whole genome shotgun (WGS) entry which is preliminary data.</text>
</comment>
<feature type="transmembrane region" description="Helical" evidence="1">
    <location>
        <begin position="63"/>
        <end position="81"/>
    </location>
</feature>
<sequence>MKVLSKLMIKVIGICFVLLMLYFVTNLFINFNILQISNIFGVQLIIDVSKGRTVTMNSITPNFYISLLLFTLFYGGITFWINKRGSKL</sequence>
<keyword evidence="5" id="KW-1185">Reference proteome</keyword>
<keyword evidence="1" id="KW-0812">Transmembrane</keyword>
<reference evidence="3 4" key="1">
    <citation type="submission" date="2017-04" db="EMBL/GenBank/DDBJ databases">
        <authorList>
            <person name="Afonso C.L."/>
            <person name="Miller P.J."/>
            <person name="Scott M.A."/>
            <person name="Spackman E."/>
            <person name="Goraichik I."/>
            <person name="Dimitrov K.M."/>
            <person name="Suarez D.L."/>
            <person name="Swayne D.E."/>
        </authorList>
    </citation>
    <scope>NUCLEOTIDE SEQUENCE [LARGE SCALE GENOMIC DNA]</scope>
    <source>
        <strain evidence="3 4">609q</strain>
    </source>
</reference>
<evidence type="ECO:0000313" key="4">
    <source>
        <dbReference type="Proteomes" id="UP000215828"/>
    </source>
</evidence>
<name>A0A256LBY5_9LACO</name>
<evidence type="ECO:0000313" key="5">
    <source>
        <dbReference type="Proteomes" id="UP000216316"/>
    </source>
</evidence>
<dbReference type="EMBL" id="NGNV01000044">
    <property type="protein sequence ID" value="OYR87318.1"/>
    <property type="molecule type" value="Genomic_DNA"/>
</dbReference>
<protein>
    <submittedName>
        <fullName evidence="3">Uncharacterized protein</fullName>
    </submittedName>
</protein>
<keyword evidence="1" id="KW-1133">Transmembrane helix</keyword>
<feature type="transmembrane region" description="Helical" evidence="1">
    <location>
        <begin position="7"/>
        <end position="29"/>
    </location>
</feature>
<dbReference type="Proteomes" id="UP000215828">
    <property type="component" value="Unassembled WGS sequence"/>
</dbReference>
<gene>
    <name evidence="2" type="ORF">CBF53_07650</name>
    <name evidence="3" type="ORF">CBF70_07095</name>
</gene>
<reference evidence="4 5" key="3">
    <citation type="submission" date="2017-09" db="EMBL/GenBank/DDBJ databases">
        <title>Tripartite evolution among Lactobacillus johnsonii, Lactobacillus taiwanensis, Lactobacillus reuteri and their rodent host.</title>
        <authorList>
            <person name="Wang T."/>
            <person name="Knowles S."/>
            <person name="Cheng C."/>
        </authorList>
    </citation>
    <scope>NUCLEOTIDE SEQUENCE [LARGE SCALE GENOMIC DNA]</scope>
    <source>
        <strain evidence="3 4">609q</strain>
        <strain evidence="2 5">609u</strain>
    </source>
</reference>
<dbReference type="EMBL" id="NGNX01000033">
    <property type="protein sequence ID" value="OYR90939.1"/>
    <property type="molecule type" value="Genomic_DNA"/>
</dbReference>
<evidence type="ECO:0000313" key="3">
    <source>
        <dbReference type="EMBL" id="OYR90939.1"/>
    </source>
</evidence>
<evidence type="ECO:0000313" key="2">
    <source>
        <dbReference type="EMBL" id="OYR87318.1"/>
    </source>
</evidence>